<sequence length="286" mass="33265">MAHDREQLYAISKFKMERVCAPYRDKVIAVVGKRGSGKTTLMKDIISNVYPRIENGIVFSPTECANGTWGKIFPPTNVYGEFNEEAIKNAKQYQMEKKKETARRFKRQFGRPAANFDELKPYMPCFLIIFEDCFYDNTIKNNKSLRDLLMNGRHFNFFVMLALQYYLDISPGLRNQIDFAIFCKEANGETLRKLHKQAFSAMIERFKDFKRIFDRHTENRGYLILTPTANSNKAEEVVFYYRADPTTNPTIGSKALWAWAARHYLDPFGLGDDDDEEPDENETVMS</sequence>
<dbReference type="InterPro" id="IPR027417">
    <property type="entry name" value="P-loop_NTPase"/>
</dbReference>
<dbReference type="EMBL" id="MZ420154">
    <property type="protein sequence ID" value="QYA18283.1"/>
    <property type="molecule type" value="Genomic_DNA"/>
</dbReference>
<dbReference type="InterPro" id="IPR006758">
    <property type="entry name" value="A32L"/>
</dbReference>
<gene>
    <name evidence="1" type="ORF">KOM_12_13</name>
</gene>
<reference evidence="1" key="1">
    <citation type="submission" date="2021-06" db="EMBL/GenBank/DDBJ databases">
        <authorList>
            <person name="Rolland C."/>
        </authorList>
    </citation>
    <scope>NUCLEOTIDE SEQUENCE</scope>
    <source>
        <strain evidence="1">347.936635</strain>
    </source>
</reference>
<protein>
    <submittedName>
        <fullName evidence="1">Putative A32 virion packaging ATPase</fullName>
    </submittedName>
</protein>
<proteinExistence type="predicted"/>
<organism evidence="1">
    <name type="scientific">Clandestinovirus</name>
    <dbReference type="NCBI Taxonomy" id="2831644"/>
    <lineage>
        <taxon>Viruses</taxon>
    </lineage>
</organism>
<dbReference type="Pfam" id="PF04665">
    <property type="entry name" value="Pox_A32"/>
    <property type="match status" value="1"/>
</dbReference>
<name>A0A8F8KKG5_9VIRU</name>
<dbReference type="SUPFAM" id="SSF52540">
    <property type="entry name" value="P-loop containing nucleoside triphosphate hydrolases"/>
    <property type="match status" value="1"/>
</dbReference>
<dbReference type="Gene3D" id="3.40.50.300">
    <property type="entry name" value="P-loop containing nucleotide triphosphate hydrolases"/>
    <property type="match status" value="1"/>
</dbReference>
<evidence type="ECO:0000313" key="1">
    <source>
        <dbReference type="EMBL" id="QYA18283.1"/>
    </source>
</evidence>
<accession>A0A8F8KKG5</accession>